<feature type="compositionally biased region" description="Basic and acidic residues" evidence="1">
    <location>
        <begin position="593"/>
        <end position="624"/>
    </location>
</feature>
<feature type="region of interest" description="Disordered" evidence="1">
    <location>
        <begin position="305"/>
        <end position="339"/>
    </location>
</feature>
<feature type="region of interest" description="Disordered" evidence="1">
    <location>
        <begin position="1"/>
        <end position="112"/>
    </location>
</feature>
<comment type="caution">
    <text evidence="2">The sequence shown here is derived from an EMBL/GenBank/DDBJ whole genome shotgun (WGS) entry which is preliminary data.</text>
</comment>
<feature type="compositionally biased region" description="Acidic residues" evidence="1">
    <location>
        <begin position="954"/>
        <end position="965"/>
    </location>
</feature>
<feature type="compositionally biased region" description="Polar residues" evidence="1">
    <location>
        <begin position="143"/>
        <end position="173"/>
    </location>
</feature>
<feature type="region of interest" description="Disordered" evidence="1">
    <location>
        <begin position="709"/>
        <end position="793"/>
    </location>
</feature>
<feature type="compositionally biased region" description="Polar residues" evidence="1">
    <location>
        <begin position="46"/>
        <end position="65"/>
    </location>
</feature>
<feature type="compositionally biased region" description="Polar residues" evidence="1">
    <location>
        <begin position="547"/>
        <end position="567"/>
    </location>
</feature>
<feature type="compositionally biased region" description="Basic and acidic residues" evidence="1">
    <location>
        <begin position="1038"/>
        <end position="1051"/>
    </location>
</feature>
<feature type="compositionally biased region" description="Polar residues" evidence="1">
    <location>
        <begin position="305"/>
        <end position="316"/>
    </location>
</feature>
<feature type="compositionally biased region" description="Basic and acidic residues" evidence="1">
    <location>
        <begin position="748"/>
        <end position="767"/>
    </location>
</feature>
<evidence type="ECO:0000313" key="2">
    <source>
        <dbReference type="EMBL" id="TGJ85240.1"/>
    </source>
</evidence>
<sequence length="1222" mass="132931">MVAAASYGKISQSENDHDQDSGISPSESPSSALSSSPMPFLPAVETTFTPLSMDSDFDTNTTTSYGGVDRVVFGNQHYPQKTGASPTDAKEHHPTSFGNAPSLPQLGFSSGSALNLGQQGSYTIGRAPDTRAKANFVPDTGVGFSQNASESHASQQPAGKSPEELSQPQSAQQPVLIRPKPIVRTASTNSVSLRHPTPDLNPRSASRAGNIAQLEATAEKLSMTSSIDDAIRVLHDEQKRVDSRRSSILAASIASIPETEEPIMLPISKQISVASSIRETNTAARYGGYSPAGYVMSPSSSMVTGATRLRSGSTGISKPDADLGGSLSRHGPGKSSVRSVRSITIPTLTNIAEIEPTALTAAAMDEADRLAEEHEEDETLRVPQSEDVDLTPNANLYYESSAHEYWDQPVAEAHQREHNYAHDRPRTSAGSDGTFEQAERAFADFDGAHCSPDADLEDSINFQTLFASPIMESSFIPSFEPDSVLEENEIEASTPLMSPLIAPPTVRPKSYLNPETGENMLYYPARVPMMLNLPQKLSKKPKPQTQNVRKSQVLSAMPNANRQSTASWLPELHSEPPLDPLGPVDSNLTHHSSSRESHKDPSVHAQDENQIPVERHVQINDSNKRASRISMLNPNKRRSQLPDLSNVPPQLRASTYFELPSLEVPAIQLKDGSATSTLDDILNASAHAPVSAFTDHAFAGSLGAEVYGTDKKRRSHMKSSSTTELQEPKNRSSIFHLRKPSALSRHSSSHEEKRGTDSFKNNEERRRSSSSIDGEPALEGEGKGEGEESEMEPTYYGAPTTLLAELQMRKQQQKLRTRPAATAFPNGMHSTLLELDQVAEVERKARKGKRVNLAWEDPNSNQADEDEDEDTPLGLLLAIKGQGSGLIDTITGAPRPLGLMERRDMEDNEPLSVRRNRLQGREAGPIQRMTLGRGLNVIAAPGAPSPQLRVVTPEGDEIEEVEGESLGDRMRRLRSRDDNNPLPHHRPVSSSFSAELLSQLGDAFKEEEPEAKKPGKGKGNSQVQPTEEEETLGQRRLRLQEEREAREREMTRVRLNGGRSSVSPQLTKRHSLADVLGEHNRKSLLSDPRIDAERAKQEEAARYKEDQKRKLAALRHQMPSNLSAPNLVKPGGFMSGRFNDGTGGGLGQTRDNMVLGGFGTDSAIPNPALNASVMGNAFRAGGAMSTYGPPMTTPYANSYGATPQVQSPGQLSNIERWRQGIL</sequence>
<dbReference type="AlphaFoldDB" id="A0A4Z0Z151"/>
<protein>
    <submittedName>
        <fullName evidence="2">Uncharacterized protein</fullName>
    </submittedName>
</protein>
<feature type="region of interest" description="Disordered" evidence="1">
    <location>
        <begin position="133"/>
        <end position="205"/>
    </location>
</feature>
<organism evidence="2 3">
    <name type="scientific">Xylaria hypoxylon</name>
    <dbReference type="NCBI Taxonomy" id="37992"/>
    <lineage>
        <taxon>Eukaryota</taxon>
        <taxon>Fungi</taxon>
        <taxon>Dikarya</taxon>
        <taxon>Ascomycota</taxon>
        <taxon>Pezizomycotina</taxon>
        <taxon>Sordariomycetes</taxon>
        <taxon>Xylariomycetidae</taxon>
        <taxon>Xylariales</taxon>
        <taxon>Xylariaceae</taxon>
        <taxon>Xylaria</taxon>
    </lineage>
</organism>
<evidence type="ECO:0000256" key="1">
    <source>
        <dbReference type="SAM" id="MobiDB-lite"/>
    </source>
</evidence>
<feature type="region of interest" description="Disordered" evidence="1">
    <location>
        <begin position="1006"/>
        <end position="1051"/>
    </location>
</feature>
<reference evidence="2 3" key="1">
    <citation type="submission" date="2019-03" db="EMBL/GenBank/DDBJ databases">
        <title>Draft genome sequence of Xylaria hypoxylon DSM 108379, a ubiquitous saprotrophic-parasitic fungi on hardwood.</title>
        <authorList>
            <person name="Buettner E."/>
            <person name="Leonhardt S."/>
            <person name="Gebauer A.M."/>
            <person name="Liers C."/>
            <person name="Hofrichter M."/>
            <person name="Kellner H."/>
        </authorList>
    </citation>
    <scope>NUCLEOTIDE SEQUENCE [LARGE SCALE GENOMIC DNA]</scope>
    <source>
        <strain evidence="2 3">DSM 108379</strain>
    </source>
</reference>
<dbReference type="Proteomes" id="UP000297716">
    <property type="component" value="Unassembled WGS sequence"/>
</dbReference>
<evidence type="ECO:0000313" key="3">
    <source>
        <dbReference type="Proteomes" id="UP000297716"/>
    </source>
</evidence>
<feature type="compositionally biased region" description="Basic and acidic residues" evidence="1">
    <location>
        <begin position="966"/>
        <end position="979"/>
    </location>
</feature>
<feature type="compositionally biased region" description="Low complexity" evidence="1">
    <location>
        <begin position="21"/>
        <end position="38"/>
    </location>
</feature>
<keyword evidence="3" id="KW-1185">Reference proteome</keyword>
<dbReference type="OrthoDB" id="5288142at2759"/>
<feature type="compositionally biased region" description="Low complexity" evidence="1">
    <location>
        <begin position="769"/>
        <end position="779"/>
    </location>
</feature>
<name>A0A4Z0Z151_9PEZI</name>
<accession>A0A4Z0Z151</accession>
<feature type="region of interest" description="Disordered" evidence="1">
    <location>
        <begin position="537"/>
        <end position="648"/>
    </location>
</feature>
<feature type="region of interest" description="Disordered" evidence="1">
    <location>
        <begin position="946"/>
        <end position="992"/>
    </location>
</feature>
<dbReference type="EMBL" id="SKBN01000050">
    <property type="protein sequence ID" value="TGJ85240.1"/>
    <property type="molecule type" value="Genomic_DNA"/>
</dbReference>
<proteinExistence type="predicted"/>
<dbReference type="STRING" id="37992.A0A4Z0Z151"/>
<gene>
    <name evidence="2" type="ORF">E0Z10_g3527</name>
</gene>